<dbReference type="PANTHER" id="PTHR23159:SF31">
    <property type="entry name" value="CENTROSOME-ASSOCIATED PROTEIN CEP250 ISOFORM X1"/>
    <property type="match status" value="1"/>
</dbReference>
<feature type="domain" description="ATPase dynein-related AAA" evidence="2">
    <location>
        <begin position="353"/>
        <end position="545"/>
    </location>
</feature>
<organism evidence="3 4">
    <name type="scientific">Pannonibacter anstelovis</name>
    <dbReference type="NCBI Taxonomy" id="3121537"/>
    <lineage>
        <taxon>Bacteria</taxon>
        <taxon>Pseudomonadati</taxon>
        <taxon>Pseudomonadota</taxon>
        <taxon>Alphaproteobacteria</taxon>
        <taxon>Hyphomicrobiales</taxon>
        <taxon>Stappiaceae</taxon>
        <taxon>Pannonibacter</taxon>
    </lineage>
</organism>
<keyword evidence="1" id="KW-0175">Coiled coil</keyword>
<reference evidence="3 4" key="1">
    <citation type="submission" date="2024-02" db="EMBL/GenBank/DDBJ databases">
        <title>A new putative Pannonibacter species isolated from two cases of bloodstream infections in paediatric patients.</title>
        <authorList>
            <person name="Castellana S."/>
            <person name="De Laurentiis V."/>
            <person name="Grassi M."/>
            <person name="De Leonardis F."/>
            <person name="Mosca A."/>
            <person name="De Carlo C."/>
            <person name="Sparapano E."/>
            <person name="Ronga L."/>
            <person name="Santacroce L."/>
            <person name="Chironna M."/>
            <person name="De Robertis A."/>
            <person name="Bianco A."/>
            <person name="Del Sambro L."/>
            <person name="Capozzi L."/>
            <person name="Parisi A."/>
        </authorList>
    </citation>
    <scope>NUCLEOTIDE SEQUENCE [LARGE SCALE GENOMIC DNA]</scope>
    <source>
        <strain evidence="3 4">Pt2</strain>
    </source>
</reference>
<dbReference type="RefSeq" id="WP_334251226.1">
    <property type="nucleotide sequence ID" value="NZ_JBAKBE010000004.1"/>
</dbReference>
<gene>
    <name evidence="3" type="ORF">V6L76_07730</name>
</gene>
<dbReference type="Gene3D" id="1.10.287.1490">
    <property type="match status" value="1"/>
</dbReference>
<dbReference type="InterPro" id="IPR027417">
    <property type="entry name" value="P-loop_NTPase"/>
</dbReference>
<dbReference type="InterPro" id="IPR011704">
    <property type="entry name" value="ATPase_dyneun-rel_AAA"/>
</dbReference>
<evidence type="ECO:0000256" key="1">
    <source>
        <dbReference type="SAM" id="Coils"/>
    </source>
</evidence>
<dbReference type="Gene3D" id="3.40.50.300">
    <property type="entry name" value="P-loop containing nucleotide triphosphate hydrolases"/>
    <property type="match status" value="1"/>
</dbReference>
<proteinExistence type="predicted"/>
<dbReference type="Proteomes" id="UP001380822">
    <property type="component" value="Unassembled WGS sequence"/>
</dbReference>
<evidence type="ECO:0000259" key="2">
    <source>
        <dbReference type="Pfam" id="PF07728"/>
    </source>
</evidence>
<feature type="coiled-coil region" evidence="1">
    <location>
        <begin position="91"/>
        <end position="230"/>
    </location>
</feature>
<dbReference type="SUPFAM" id="SSF52540">
    <property type="entry name" value="P-loop containing nucleoside triphosphate hydrolases"/>
    <property type="match status" value="1"/>
</dbReference>
<dbReference type="EMBL" id="JBAKBE010000004">
    <property type="protein sequence ID" value="MEH0096137.1"/>
    <property type="molecule type" value="Genomic_DNA"/>
</dbReference>
<sequence length="712" mass="80206">MLLLIFLAAILATVVGVVSISLFERQRRNMPFVSTLMDLEDRISRRKSELVEKEIALEEINRKIGARETIAAEIGALEQRRESLLLEMDGLADARVQIDEVKRLAAEAATELAGRQEALEQVRTELENLSGTLSKKQAELAGLEKEINDRKAKMEDIPAGLEAKIAELKAEQDTILREVDQLRAERGVLLGARGEVTELTALKAALQNDVEQLKDRLTKLDSGLREAEANHTRILQQTAPLEARLQQFRHLDDKVRSLESRKTAIEEDIERLRSETGDGTAKDAVFDERVLEDLRSPPSVLKTTRSAYRPAGEEQALHDVRQHLAALNLTYPDRVVKAFHTSLKINDYAQLTVLAGVSGTGKSLLPRRYAEAMGIRFLPFAVEPRWDSPQDLLGFYNYIEKRFRATDLARALVHLDPYNTSGLASGGASGQSYETVPQRKMQFGLTANAPAGQSHHDDMMIVLLDEMNLARVEYYFSEFLSRLEARPMYRKELPEEARRDAMIPIDIRGREEGPVRLYPSHNMLFVGTMNDDESTQSLSDKVLDRGNIMQFAAPEDFPEVKTAESGPPPDRRLSFGTWRSWIRQPAHLAPGDASKVLKTIRRLAEIMNDCGRPFGHRLHAAMSAYAANYPQENGHPADIRKPLADQIELRIMPKLRGLSIADHIEIFDDLQRLLREELNDSDLAQRLGEIVERQNEGSGMFNWRGMTRTTGN</sequence>
<evidence type="ECO:0000313" key="3">
    <source>
        <dbReference type="EMBL" id="MEH0096137.1"/>
    </source>
</evidence>
<comment type="caution">
    <text evidence="3">The sequence shown here is derived from an EMBL/GenBank/DDBJ whole genome shotgun (WGS) entry which is preliminary data.</text>
</comment>
<dbReference type="PANTHER" id="PTHR23159">
    <property type="entry name" value="CENTROSOMAL PROTEIN 2"/>
    <property type="match status" value="1"/>
</dbReference>
<protein>
    <submittedName>
        <fullName evidence="3">AAA family ATPase</fullName>
    </submittedName>
</protein>
<evidence type="ECO:0000313" key="4">
    <source>
        <dbReference type="Proteomes" id="UP001380822"/>
    </source>
</evidence>
<dbReference type="Pfam" id="PF07728">
    <property type="entry name" value="AAA_5"/>
    <property type="match status" value="1"/>
</dbReference>
<name>A0ABU7ZNQ5_9HYPH</name>
<keyword evidence="4" id="KW-1185">Reference proteome</keyword>
<accession>A0ABU7ZNQ5</accession>